<organism evidence="6 7">
    <name type="scientific">Candidatus Taylorbacteria bacterium RIFCSPLOWO2_01_FULL_48_100</name>
    <dbReference type="NCBI Taxonomy" id="1802322"/>
    <lineage>
        <taxon>Bacteria</taxon>
        <taxon>Candidatus Tayloriibacteriota</taxon>
    </lineage>
</organism>
<comment type="subunit">
    <text evidence="4">Part of the 50S ribosomal subunit. Contacts protein L20.</text>
</comment>
<dbReference type="InterPro" id="IPR028909">
    <property type="entry name" value="bL21-like"/>
</dbReference>
<dbReference type="SUPFAM" id="SSF141091">
    <property type="entry name" value="L21p-like"/>
    <property type="match status" value="1"/>
</dbReference>
<evidence type="ECO:0000256" key="1">
    <source>
        <dbReference type="ARBA" id="ARBA00008563"/>
    </source>
</evidence>
<evidence type="ECO:0000313" key="6">
    <source>
        <dbReference type="EMBL" id="OHA34002.1"/>
    </source>
</evidence>
<accession>A0A1G2NF80</accession>
<dbReference type="EMBL" id="MHSA01000020">
    <property type="protein sequence ID" value="OHA34002.1"/>
    <property type="molecule type" value="Genomic_DNA"/>
</dbReference>
<dbReference type="AlphaFoldDB" id="A0A1G2NF80"/>
<gene>
    <name evidence="4" type="primary">rplU</name>
    <name evidence="6" type="ORF">A2938_02435</name>
</gene>
<evidence type="ECO:0000256" key="5">
    <source>
        <dbReference type="RuleBase" id="RU000562"/>
    </source>
</evidence>
<dbReference type="PANTHER" id="PTHR21349:SF0">
    <property type="entry name" value="LARGE RIBOSOMAL SUBUNIT PROTEIN BL21M"/>
    <property type="match status" value="1"/>
</dbReference>
<dbReference type="Proteomes" id="UP000177797">
    <property type="component" value="Unassembled WGS sequence"/>
</dbReference>
<dbReference type="InterPro" id="IPR036164">
    <property type="entry name" value="bL21-like_sf"/>
</dbReference>
<evidence type="ECO:0000256" key="2">
    <source>
        <dbReference type="ARBA" id="ARBA00022980"/>
    </source>
</evidence>
<keyword evidence="4 5" id="KW-0699">rRNA-binding</keyword>
<name>A0A1G2NF80_9BACT</name>
<dbReference type="GO" id="GO:0003735">
    <property type="term" value="F:structural constituent of ribosome"/>
    <property type="evidence" value="ECO:0007669"/>
    <property type="project" value="InterPro"/>
</dbReference>
<evidence type="ECO:0000256" key="3">
    <source>
        <dbReference type="ARBA" id="ARBA00023274"/>
    </source>
</evidence>
<dbReference type="GO" id="GO:1990904">
    <property type="term" value="C:ribonucleoprotein complex"/>
    <property type="evidence" value="ECO:0007669"/>
    <property type="project" value="UniProtKB-KW"/>
</dbReference>
<dbReference type="Pfam" id="PF00829">
    <property type="entry name" value="Ribosomal_L21p"/>
    <property type="match status" value="1"/>
</dbReference>
<dbReference type="InterPro" id="IPR001787">
    <property type="entry name" value="Ribosomal_bL21"/>
</dbReference>
<comment type="caution">
    <text evidence="6">The sequence shown here is derived from an EMBL/GenBank/DDBJ whole genome shotgun (WGS) entry which is preliminary data.</text>
</comment>
<keyword evidence="3 4" id="KW-0687">Ribonucleoprotein</keyword>
<dbReference type="GO" id="GO:0006412">
    <property type="term" value="P:translation"/>
    <property type="evidence" value="ECO:0007669"/>
    <property type="project" value="UniProtKB-UniRule"/>
</dbReference>
<evidence type="ECO:0000313" key="7">
    <source>
        <dbReference type="Proteomes" id="UP000177797"/>
    </source>
</evidence>
<dbReference type="PANTHER" id="PTHR21349">
    <property type="entry name" value="50S RIBOSOMAL PROTEIN L21"/>
    <property type="match status" value="1"/>
</dbReference>
<keyword evidence="2 4" id="KW-0689">Ribosomal protein</keyword>
<dbReference type="HAMAP" id="MF_01363">
    <property type="entry name" value="Ribosomal_bL21"/>
    <property type="match status" value="1"/>
</dbReference>
<dbReference type="GO" id="GO:0019843">
    <property type="term" value="F:rRNA binding"/>
    <property type="evidence" value="ECO:0007669"/>
    <property type="project" value="UniProtKB-UniRule"/>
</dbReference>
<proteinExistence type="inferred from homology"/>
<dbReference type="GO" id="GO:0005737">
    <property type="term" value="C:cytoplasm"/>
    <property type="evidence" value="ECO:0007669"/>
    <property type="project" value="UniProtKB-ARBA"/>
</dbReference>
<comment type="function">
    <text evidence="4 5">This protein binds to 23S rRNA in the presence of protein L20.</text>
</comment>
<sequence length="105" mass="11687">MKPFAIIETGGKQYRASEGETVKIEKIPALRKGAEVLFDKVLLTDDGAQTTLGAPYIAGAKVKGEITEEGRNRKVEVVKYKAKSRYFKLRGHRQPFMKVKITGGF</sequence>
<dbReference type="NCBIfam" id="TIGR00061">
    <property type="entry name" value="L21"/>
    <property type="match status" value="1"/>
</dbReference>
<reference evidence="6 7" key="1">
    <citation type="journal article" date="2016" name="Nat. Commun.">
        <title>Thousands of microbial genomes shed light on interconnected biogeochemical processes in an aquifer system.</title>
        <authorList>
            <person name="Anantharaman K."/>
            <person name="Brown C.T."/>
            <person name="Hug L.A."/>
            <person name="Sharon I."/>
            <person name="Castelle C.J."/>
            <person name="Probst A.J."/>
            <person name="Thomas B.C."/>
            <person name="Singh A."/>
            <person name="Wilkins M.J."/>
            <person name="Karaoz U."/>
            <person name="Brodie E.L."/>
            <person name="Williams K.H."/>
            <person name="Hubbard S.S."/>
            <person name="Banfield J.F."/>
        </authorList>
    </citation>
    <scope>NUCLEOTIDE SEQUENCE [LARGE SCALE GENOMIC DNA]</scope>
</reference>
<evidence type="ECO:0000256" key="4">
    <source>
        <dbReference type="HAMAP-Rule" id="MF_01363"/>
    </source>
</evidence>
<keyword evidence="4 5" id="KW-0694">RNA-binding</keyword>
<comment type="similarity">
    <text evidence="1 4 5">Belongs to the bacterial ribosomal protein bL21 family.</text>
</comment>
<dbReference type="GO" id="GO:0005840">
    <property type="term" value="C:ribosome"/>
    <property type="evidence" value="ECO:0007669"/>
    <property type="project" value="UniProtKB-KW"/>
</dbReference>
<protein>
    <recommendedName>
        <fullName evidence="4">Large ribosomal subunit protein bL21</fullName>
    </recommendedName>
</protein>